<feature type="transmembrane region" description="Helical" evidence="3">
    <location>
        <begin position="124"/>
        <end position="144"/>
    </location>
</feature>
<comment type="similarity">
    <text evidence="1 2">Belongs to the peptidase A24 family.</text>
</comment>
<feature type="transmembrane region" description="Helical" evidence="3">
    <location>
        <begin position="98"/>
        <end position="118"/>
    </location>
</feature>
<dbReference type="PRINTS" id="PR00864">
    <property type="entry name" value="PREPILNPTASE"/>
</dbReference>
<evidence type="ECO:0000256" key="1">
    <source>
        <dbReference type="ARBA" id="ARBA00005801"/>
    </source>
</evidence>
<dbReference type="GO" id="GO:0006465">
    <property type="term" value="P:signal peptide processing"/>
    <property type="evidence" value="ECO:0007669"/>
    <property type="project" value="TreeGrafter"/>
</dbReference>
<dbReference type="GO" id="GO:0005886">
    <property type="term" value="C:plasma membrane"/>
    <property type="evidence" value="ECO:0007669"/>
    <property type="project" value="TreeGrafter"/>
</dbReference>
<dbReference type="Gene3D" id="1.20.120.1220">
    <property type="match status" value="1"/>
</dbReference>
<dbReference type="Proteomes" id="UP000580517">
    <property type="component" value="Unassembled WGS sequence"/>
</dbReference>
<keyword evidence="3" id="KW-0472">Membrane</keyword>
<name>A0A853FG05_9BURK</name>
<evidence type="ECO:0000259" key="4">
    <source>
        <dbReference type="Pfam" id="PF01478"/>
    </source>
</evidence>
<dbReference type="AlphaFoldDB" id="A0A853FG05"/>
<dbReference type="GO" id="GO:0004190">
    <property type="term" value="F:aspartic-type endopeptidase activity"/>
    <property type="evidence" value="ECO:0007669"/>
    <property type="project" value="InterPro"/>
</dbReference>
<keyword evidence="3" id="KW-0812">Transmembrane</keyword>
<feature type="transmembrane region" description="Helical" evidence="3">
    <location>
        <begin position="6"/>
        <end position="27"/>
    </location>
</feature>
<comment type="caution">
    <text evidence="5">The sequence shown here is derived from an EMBL/GenBank/DDBJ whole genome shotgun (WGS) entry which is preliminary data.</text>
</comment>
<feature type="transmembrane region" description="Helical" evidence="3">
    <location>
        <begin position="176"/>
        <end position="201"/>
    </location>
</feature>
<keyword evidence="3" id="KW-1133">Transmembrane helix</keyword>
<dbReference type="InterPro" id="IPR014032">
    <property type="entry name" value="Peptidase_A24A_bac"/>
</dbReference>
<reference evidence="5 6" key="1">
    <citation type="submission" date="2020-07" db="EMBL/GenBank/DDBJ databases">
        <title>Taxonomic revisions and descriptions of new bacterial species based on genomic comparisons in the high-G+C-content subgroup of the family Alcaligenaceae.</title>
        <authorList>
            <person name="Szabo A."/>
            <person name="Felfoldi T."/>
        </authorList>
    </citation>
    <scope>NUCLEOTIDE SEQUENCE [LARGE SCALE GENOMIC DNA]</scope>
    <source>
        <strain evidence="5 6">DSM 25264</strain>
    </source>
</reference>
<evidence type="ECO:0000256" key="3">
    <source>
        <dbReference type="SAM" id="Phobius"/>
    </source>
</evidence>
<protein>
    <submittedName>
        <fullName evidence="5">Prepilin peptidase</fullName>
    </submittedName>
</protein>
<feature type="transmembrane region" description="Helical" evidence="3">
    <location>
        <begin position="213"/>
        <end position="240"/>
    </location>
</feature>
<gene>
    <name evidence="5" type="ORF">H0A68_18175</name>
</gene>
<dbReference type="PANTHER" id="PTHR30487">
    <property type="entry name" value="TYPE 4 PREPILIN-LIKE PROTEINS LEADER PEPTIDE-PROCESSING ENZYME"/>
    <property type="match status" value="1"/>
</dbReference>
<feature type="domain" description="Prepilin type IV endopeptidase peptidase" evidence="4">
    <location>
        <begin position="135"/>
        <end position="241"/>
    </location>
</feature>
<proteinExistence type="inferred from homology"/>
<evidence type="ECO:0000256" key="2">
    <source>
        <dbReference type="RuleBase" id="RU003793"/>
    </source>
</evidence>
<dbReference type="Pfam" id="PF01478">
    <property type="entry name" value="Peptidase_A24"/>
    <property type="match status" value="1"/>
</dbReference>
<accession>A0A853FG05</accession>
<keyword evidence="6" id="KW-1185">Reference proteome</keyword>
<dbReference type="RefSeq" id="WP_167668984.1">
    <property type="nucleotide sequence ID" value="NZ_JACCEW010000007.1"/>
</dbReference>
<evidence type="ECO:0000313" key="6">
    <source>
        <dbReference type="Proteomes" id="UP000580517"/>
    </source>
</evidence>
<dbReference type="PANTHER" id="PTHR30487:SF0">
    <property type="entry name" value="PREPILIN LEADER PEPTIDASE_N-METHYLTRANSFERASE-RELATED"/>
    <property type="match status" value="1"/>
</dbReference>
<sequence length="271" mass="28254">MDNVHPLAVLLALIVGGLLGIWASALARRYGEWLEAGAEPDMACLLRALALCKPASVGSPRVPDAMAPDAQGMAAFSVHAQAGQNASPVFASGFSRPAWLRTDTGIALLLLAASTVWFCMRHGVSAYFVALSAASFLLLCLALIDWRTGLLPDALDLPLLVLGLLIAWWLPDGPSLPSAAAGAAFGFGVLWLIARVFYLVRGIEGMGRGDFKLAAALGAWCGIQDLPTVLLIASFAGVVFGMAQQRSLRPAGAYPFGPFLAGAGLAVLLLT</sequence>
<dbReference type="InterPro" id="IPR050882">
    <property type="entry name" value="Prepilin_peptidase/N-MTase"/>
</dbReference>
<dbReference type="EMBL" id="JACCEW010000007">
    <property type="protein sequence ID" value="NYT38809.1"/>
    <property type="molecule type" value="Genomic_DNA"/>
</dbReference>
<organism evidence="5 6">
    <name type="scientific">Allopusillimonas soli</name>
    <dbReference type="NCBI Taxonomy" id="659016"/>
    <lineage>
        <taxon>Bacteria</taxon>
        <taxon>Pseudomonadati</taxon>
        <taxon>Pseudomonadota</taxon>
        <taxon>Betaproteobacteria</taxon>
        <taxon>Burkholderiales</taxon>
        <taxon>Alcaligenaceae</taxon>
        <taxon>Allopusillimonas</taxon>
    </lineage>
</organism>
<evidence type="ECO:0000313" key="5">
    <source>
        <dbReference type="EMBL" id="NYT38809.1"/>
    </source>
</evidence>
<feature type="transmembrane region" description="Helical" evidence="3">
    <location>
        <begin position="252"/>
        <end position="270"/>
    </location>
</feature>
<dbReference type="InterPro" id="IPR000045">
    <property type="entry name" value="Prepilin_IV_endopep_pep"/>
</dbReference>